<dbReference type="RefSeq" id="XP_052905890.1">
    <property type="nucleotide sequence ID" value="XM_053048065.1"/>
</dbReference>
<dbReference type="HOGENOM" id="CLU_3069227_0_0_1"/>
<dbReference type="AlphaFoldDB" id="A0A086J5B7"/>
<accession>A0A086J5B7</accession>
<gene>
    <name evidence="1" type="ORF">NESG_00413</name>
</gene>
<keyword evidence="2" id="KW-1185">Reference proteome</keyword>
<dbReference type="Proteomes" id="UP000054524">
    <property type="component" value="Unassembled WGS sequence"/>
</dbReference>
<comment type="caution">
    <text evidence="1">The sequence shown here is derived from an EMBL/GenBank/DDBJ whole genome shotgun (WGS) entry which is preliminary data.</text>
</comment>
<sequence length="53" mass="5916">MDAFLSGVVLTGSAPWVTADSFACQVACLVIGYFARSQTWNFYLLQKVLEFYS</sequence>
<evidence type="ECO:0000313" key="1">
    <source>
        <dbReference type="EMBL" id="KFG27335.1"/>
    </source>
</evidence>
<reference evidence="1 2" key="1">
    <citation type="journal article" date="2014" name="Genome Announc.">
        <title>Genome Sequence of the Microsporidian Species Nematocida sp1 Strain ERTm6 (ATCC PRA-372).</title>
        <authorList>
            <person name="Bakowski M.A."/>
            <person name="Priest M."/>
            <person name="Young S."/>
            <person name="Cuomo C.A."/>
            <person name="Troemel E.R."/>
        </authorList>
    </citation>
    <scope>NUCLEOTIDE SEQUENCE [LARGE SCALE GENOMIC DNA]</scope>
    <source>
        <strain evidence="1 2">ERTm6</strain>
    </source>
</reference>
<organism evidence="1 2">
    <name type="scientific">Nematocida ausubeli (strain ATCC PRA-371 / ERTm2)</name>
    <name type="common">Nematode killer fungus</name>
    <dbReference type="NCBI Taxonomy" id="1913371"/>
    <lineage>
        <taxon>Eukaryota</taxon>
        <taxon>Fungi</taxon>
        <taxon>Fungi incertae sedis</taxon>
        <taxon>Microsporidia</taxon>
        <taxon>Nematocida</taxon>
    </lineage>
</organism>
<dbReference type="GeneID" id="77675386"/>
<name>A0A086J5B7_NEMA1</name>
<proteinExistence type="predicted"/>
<dbReference type="EMBL" id="AKIJ01000001">
    <property type="protein sequence ID" value="KFG27335.1"/>
    <property type="molecule type" value="Genomic_DNA"/>
</dbReference>
<protein>
    <submittedName>
        <fullName evidence="1">Uncharacterized protein</fullName>
    </submittedName>
</protein>
<evidence type="ECO:0000313" key="2">
    <source>
        <dbReference type="Proteomes" id="UP000054524"/>
    </source>
</evidence>